<protein>
    <submittedName>
        <fullName evidence="4 6">Glutathione S-transferase</fullName>
    </submittedName>
</protein>
<dbReference type="PROSITE" id="PS50405">
    <property type="entry name" value="GST_CTER"/>
    <property type="match status" value="1"/>
</dbReference>
<evidence type="ECO:0000259" key="2">
    <source>
        <dbReference type="PROSITE" id="PS50404"/>
    </source>
</evidence>
<geneLocation type="plasmid" evidence="7">
    <name>p13unnamed</name>
</geneLocation>
<dbReference type="InterPro" id="IPR036282">
    <property type="entry name" value="Glutathione-S-Trfase_C_sf"/>
</dbReference>
<reference evidence="7 9" key="2">
    <citation type="submission" date="2018-01" db="EMBL/GenBank/DDBJ databases">
        <title>Whole genome sequence of Azospirillum brasilense REC3 isolated from strawberry roots.</title>
        <authorList>
            <person name="Fontana C.A."/>
            <person name="Salazar S.M."/>
            <person name="Bassi D."/>
            <person name="Puglisi E."/>
            <person name="Lovaisa N.C."/>
            <person name="Toffoli L.M."/>
            <person name="Pedraza R."/>
            <person name="Cocconcelli P.S."/>
        </authorList>
    </citation>
    <scope>NUCLEOTIDE SEQUENCE [LARGE SCALE GENOMIC DNA]</scope>
    <source>
        <strain evidence="7 9">REC3</strain>
        <plasmid evidence="7">p13unnamed</plasmid>
    </source>
</reference>
<reference evidence="6 11" key="4">
    <citation type="submission" date="2024-11" db="EMBL/GenBank/DDBJ databases">
        <title>Draft genome sequences of two bacteria associated to sugarcane roots in Colombia.</title>
        <authorList>
            <person name="Pardo-Diaz S."/>
            <person name="Masmela-Mendoza J."/>
            <person name="Delgadillo-Duran P."/>
            <person name="Bautista E.J."/>
            <person name="Rojas-Tapias D.F."/>
        </authorList>
    </citation>
    <scope>NUCLEOTIDE SEQUENCE [LARGE SCALE GENOMIC DNA]</scope>
    <source>
        <strain evidence="6 11">Ap18</strain>
    </source>
</reference>
<dbReference type="SFLD" id="SFLDG00358">
    <property type="entry name" value="Main_(cytGST)"/>
    <property type="match status" value="1"/>
</dbReference>
<dbReference type="EMBL" id="VEWN01000014">
    <property type="protein sequence ID" value="KAA1053645.1"/>
    <property type="molecule type" value="Genomic_DNA"/>
</dbReference>
<dbReference type="EMBL" id="POWG01000024">
    <property type="protein sequence ID" value="PNQ96968.1"/>
    <property type="molecule type" value="Genomic_DNA"/>
</dbReference>
<evidence type="ECO:0000313" key="7">
    <source>
        <dbReference type="EMBL" id="PNQ96968.1"/>
    </source>
</evidence>
<reference evidence="5 10" key="3">
    <citation type="submission" date="2019-07" db="EMBL/GenBank/DDBJ databases">
        <title>Genome sequencing of the stress-tolerant strain Azospirillum brasilense Az19.</title>
        <authorList>
            <person name="Maroniche G.A."/>
            <person name="Garcia J.E."/>
            <person name="Pagnussat L."/>
            <person name="Amenta M."/>
            <person name="Creus C.M."/>
        </authorList>
    </citation>
    <scope>NUCLEOTIDE SEQUENCE [LARGE SCALE GENOMIC DNA]</scope>
    <source>
        <strain evidence="5 10">Az19</strain>
    </source>
</reference>
<evidence type="ECO:0000259" key="3">
    <source>
        <dbReference type="PROSITE" id="PS50405"/>
    </source>
</evidence>
<evidence type="ECO:0000256" key="1">
    <source>
        <dbReference type="ARBA" id="ARBA00011738"/>
    </source>
</evidence>
<dbReference type="InterPro" id="IPR036249">
    <property type="entry name" value="Thioredoxin-like_sf"/>
</dbReference>
<dbReference type="CDD" id="cd00570">
    <property type="entry name" value="GST_N_family"/>
    <property type="match status" value="1"/>
</dbReference>
<reference evidence="4 8" key="1">
    <citation type="journal article" date="2014" name="Genome Announc.">
        <title>Complete Genome Sequence of the Model Rhizosphere Strain Azospirillum brasilense Az39, Successfully Applied in Agriculture.</title>
        <authorList>
            <person name="Rivera D."/>
            <person name="Revale S."/>
            <person name="Molina R."/>
            <person name="Gualpa J."/>
            <person name="Puente M."/>
            <person name="Maroniche G."/>
            <person name="Paris G."/>
            <person name="Baker D."/>
            <person name="Clavijo B."/>
            <person name="McLay K."/>
            <person name="Spaepen S."/>
            <person name="Perticari A."/>
            <person name="Vazquez M."/>
            <person name="Wisniewski-Dye F."/>
            <person name="Watkins C."/>
            <person name="Martinez-Abarca F."/>
            <person name="Vanderleyden J."/>
            <person name="Cassan F."/>
        </authorList>
    </citation>
    <scope>NUCLEOTIDE SEQUENCE [LARGE SCALE GENOMIC DNA]</scope>
    <source>
        <strain evidence="4 8">Az39</strain>
        <plasmid evidence="4">AbAZ39_p1</plasmid>
    </source>
</reference>
<dbReference type="PANTHER" id="PTHR43969">
    <property type="entry name" value="GLUTATHIONE S TRANSFERASE D10, ISOFORM A-RELATED"/>
    <property type="match status" value="1"/>
</dbReference>
<dbReference type="GeneID" id="56449278"/>
<dbReference type="Pfam" id="PF00043">
    <property type="entry name" value="GST_C"/>
    <property type="match status" value="1"/>
</dbReference>
<dbReference type="AlphaFoldDB" id="A0A060DKN4"/>
<comment type="subunit">
    <text evidence="1">Homodimer.</text>
</comment>
<dbReference type="SUPFAM" id="SSF47616">
    <property type="entry name" value="GST C-terminal domain-like"/>
    <property type="match status" value="1"/>
</dbReference>
<dbReference type="InterPro" id="IPR004046">
    <property type="entry name" value="GST_C"/>
</dbReference>
<dbReference type="SFLD" id="SFLDS00019">
    <property type="entry name" value="Glutathione_Transferase_(cytos"/>
    <property type="match status" value="1"/>
</dbReference>
<keyword evidence="4" id="KW-0614">Plasmid</keyword>
<evidence type="ECO:0000313" key="5">
    <source>
        <dbReference type="EMBL" id="KAA1053645.1"/>
    </source>
</evidence>
<dbReference type="Proteomes" id="UP000236268">
    <property type="component" value="Unassembled WGS sequence"/>
</dbReference>
<sequence length="222" mass="25084">MRTLHHHPLHPLSRVARVMLAEKGLPFDTVIEKPWERREDFLMLNPAGEPPVLVEEDGTVVAGGLPVLEYLEEAYPDVALMPREVAARAEVRRIVDWFTRTFDREVTENLVGEKLIKRLSGQGHPYAPAIRAGLANIQYHMEYIAFLSERRPWLAGSSFTVADIAAAAALSCVDYVDNVPWDKVPEAKDWYARIKSRPSFRGLLTDSIPGCPPPRHYADLDF</sequence>
<feature type="domain" description="GST N-terminal" evidence="2">
    <location>
        <begin position="1"/>
        <end position="79"/>
    </location>
</feature>
<dbReference type="Gene3D" id="1.20.1050.10">
    <property type="match status" value="1"/>
</dbReference>
<evidence type="ECO:0000313" key="6">
    <source>
        <dbReference type="EMBL" id="MFL7903035.1"/>
    </source>
</evidence>
<dbReference type="EMBL" id="JBJLSN010000026">
    <property type="protein sequence ID" value="MFL7903035.1"/>
    <property type="molecule type" value="Genomic_DNA"/>
</dbReference>
<dbReference type="Proteomes" id="UP000027186">
    <property type="component" value="Plasmid AbAZ39_p1"/>
</dbReference>
<keyword evidence="11" id="KW-1185">Reference proteome</keyword>
<dbReference type="KEGG" id="abq:ABAZ39_15590"/>
<name>A0A060DKN4_9PROT</name>
<evidence type="ECO:0000313" key="9">
    <source>
        <dbReference type="Proteomes" id="UP000236268"/>
    </source>
</evidence>
<organism evidence="4 8">
    <name type="scientific">Azospirillum argentinense</name>
    <dbReference type="NCBI Taxonomy" id="2970906"/>
    <lineage>
        <taxon>Bacteria</taxon>
        <taxon>Pseudomonadati</taxon>
        <taxon>Pseudomonadota</taxon>
        <taxon>Alphaproteobacteria</taxon>
        <taxon>Rhodospirillales</taxon>
        <taxon>Azospirillaceae</taxon>
        <taxon>Azospirillum</taxon>
    </lineage>
</organism>
<evidence type="ECO:0000313" key="10">
    <source>
        <dbReference type="Proteomes" id="UP000325333"/>
    </source>
</evidence>
<dbReference type="GO" id="GO:0004364">
    <property type="term" value="F:glutathione transferase activity"/>
    <property type="evidence" value="ECO:0007669"/>
    <property type="project" value="TreeGrafter"/>
</dbReference>
<evidence type="ECO:0000313" key="11">
    <source>
        <dbReference type="Proteomes" id="UP001628281"/>
    </source>
</evidence>
<dbReference type="PROSITE" id="PS50404">
    <property type="entry name" value="GST_NTER"/>
    <property type="match status" value="1"/>
</dbReference>
<dbReference type="RefSeq" id="WP_014198042.1">
    <property type="nucleotide sequence ID" value="NZ_CP007794.1"/>
</dbReference>
<evidence type="ECO:0000313" key="4">
    <source>
        <dbReference type="EMBL" id="AIB13375.1"/>
    </source>
</evidence>
<geneLocation type="plasmid" evidence="4 8">
    <name>AbAZ39_p1</name>
</geneLocation>
<dbReference type="Proteomes" id="UP000325333">
    <property type="component" value="Unassembled WGS sequence"/>
</dbReference>
<dbReference type="EMBL" id="CP007794">
    <property type="protein sequence ID" value="AIB13375.1"/>
    <property type="molecule type" value="Genomic_DNA"/>
</dbReference>
<dbReference type="PANTHER" id="PTHR43969:SF9">
    <property type="entry name" value="GLUTATHIONE S TRANSFERASE D10, ISOFORM A-RELATED"/>
    <property type="match status" value="1"/>
</dbReference>
<dbReference type="Pfam" id="PF13409">
    <property type="entry name" value="GST_N_2"/>
    <property type="match status" value="1"/>
</dbReference>
<evidence type="ECO:0000313" key="8">
    <source>
        <dbReference type="Proteomes" id="UP000027186"/>
    </source>
</evidence>
<dbReference type="InterPro" id="IPR004045">
    <property type="entry name" value="Glutathione_S-Trfase_N"/>
</dbReference>
<dbReference type="CDD" id="cd00299">
    <property type="entry name" value="GST_C_family"/>
    <property type="match status" value="1"/>
</dbReference>
<dbReference type="SUPFAM" id="SSF52833">
    <property type="entry name" value="Thioredoxin-like"/>
    <property type="match status" value="1"/>
</dbReference>
<proteinExistence type="predicted"/>
<accession>A0A060DKN4</accession>
<dbReference type="Gene3D" id="3.40.30.10">
    <property type="entry name" value="Glutaredoxin"/>
    <property type="match status" value="1"/>
</dbReference>
<keyword evidence="4" id="KW-0808">Transferase</keyword>
<dbReference type="Proteomes" id="UP001628281">
    <property type="component" value="Unassembled WGS sequence"/>
</dbReference>
<dbReference type="InterPro" id="IPR040079">
    <property type="entry name" value="Glutathione_S-Trfase"/>
</dbReference>
<gene>
    <name evidence="4" type="ORF">ABAZ39_15590</name>
    <name evidence="6" type="ORF">ACJ41P_18020</name>
    <name evidence="7" type="ORF">C1S70_21070</name>
    <name evidence="5" type="ORF">FH063_002613</name>
</gene>
<dbReference type="InterPro" id="IPR010987">
    <property type="entry name" value="Glutathione-S-Trfase_C-like"/>
</dbReference>
<dbReference type="GO" id="GO:0006749">
    <property type="term" value="P:glutathione metabolic process"/>
    <property type="evidence" value="ECO:0007669"/>
    <property type="project" value="TreeGrafter"/>
</dbReference>
<feature type="domain" description="GST C-terminal" evidence="3">
    <location>
        <begin position="84"/>
        <end position="220"/>
    </location>
</feature>